<comment type="cofactor">
    <cofactor evidence="1 6">
        <name>Zn(2+)</name>
        <dbReference type="ChEBI" id="CHEBI:29105"/>
    </cofactor>
</comment>
<dbReference type="SUPFAM" id="SSF50129">
    <property type="entry name" value="GroES-like"/>
    <property type="match status" value="2"/>
</dbReference>
<dbReference type="PANTHER" id="PTHR43880:SF12">
    <property type="entry name" value="ALCOHOL DEHYDROGENASE CLASS-3"/>
    <property type="match status" value="1"/>
</dbReference>
<keyword evidence="3 6" id="KW-0862">Zinc</keyword>
<dbReference type="Pfam" id="PF08240">
    <property type="entry name" value="ADH_N"/>
    <property type="match status" value="1"/>
</dbReference>
<name>A0A7V8NRN7_9BACT</name>
<gene>
    <name evidence="8" type="ORF">HRJ53_13795</name>
</gene>
<dbReference type="InterPro" id="IPR020843">
    <property type="entry name" value="ER"/>
</dbReference>
<dbReference type="GO" id="GO:0005829">
    <property type="term" value="C:cytosol"/>
    <property type="evidence" value="ECO:0007669"/>
    <property type="project" value="TreeGrafter"/>
</dbReference>
<evidence type="ECO:0000256" key="2">
    <source>
        <dbReference type="ARBA" id="ARBA00022723"/>
    </source>
</evidence>
<sequence length="348" mass="36952">VVEVHDDYGQQPLQVKAAGVCMSDWHIMNGDWPMPLPMVLGHEAAGVVVENGPGVTAVKPGDHVIFSFRPHCGRCRYCSSGRTVLCVGHNDTPRWVMHDGTTRVKLNGEPVNQMARIGTFSEFVVCPAEQTIRIREDLPFTHAAIIGCSVATGVGAVIRHARVAAGESVLVIGCGGVGLNVVQGARLAGARTIIACDLLDNKLAYARTFGATHTINAKLGDVVKQVQALTDGLGVDAAFDAIGGEATALQALDAVAPGGRAVLVGIPAFAVRAPISPSNMVWAEKTISGTYYGSVRPDVDFPILADLDMDKKLNLDDLISRIYKFDEINEGFRLLVSGSVARGLIEFD</sequence>
<reference evidence="8" key="1">
    <citation type="submission" date="2020-06" db="EMBL/GenBank/DDBJ databases">
        <title>Legume-microbial interactions unlock mineral nutrients during tropical forest succession.</title>
        <authorList>
            <person name="Epihov D.Z."/>
        </authorList>
    </citation>
    <scope>NUCLEOTIDE SEQUENCE [LARGE SCALE GENOMIC DNA]</scope>
    <source>
        <strain evidence="8">Pan2503</strain>
    </source>
</reference>
<dbReference type="GO" id="GO:0008270">
    <property type="term" value="F:zinc ion binding"/>
    <property type="evidence" value="ECO:0007669"/>
    <property type="project" value="InterPro"/>
</dbReference>
<evidence type="ECO:0000313" key="8">
    <source>
        <dbReference type="EMBL" id="MBA0086067.1"/>
    </source>
</evidence>
<dbReference type="AlphaFoldDB" id="A0A7V8NRN7"/>
<comment type="caution">
    <text evidence="8">The sequence shown here is derived from an EMBL/GenBank/DDBJ whole genome shotgun (WGS) entry which is preliminary data.</text>
</comment>
<feature type="domain" description="Enoyl reductase (ER)" evidence="7">
    <location>
        <begin position="9"/>
        <end position="345"/>
    </location>
</feature>
<evidence type="ECO:0000256" key="6">
    <source>
        <dbReference type="RuleBase" id="RU361277"/>
    </source>
</evidence>
<feature type="non-terminal residue" evidence="8">
    <location>
        <position position="1"/>
    </location>
</feature>
<proteinExistence type="inferred from homology"/>
<dbReference type="Gene3D" id="3.90.180.10">
    <property type="entry name" value="Medium-chain alcohol dehydrogenases, catalytic domain"/>
    <property type="match status" value="1"/>
</dbReference>
<dbReference type="FunFam" id="3.40.50.720:FF:000003">
    <property type="entry name" value="S-(hydroxymethyl)glutathione dehydrogenase"/>
    <property type="match status" value="1"/>
</dbReference>
<evidence type="ECO:0000256" key="5">
    <source>
        <dbReference type="ARBA" id="ARBA00023027"/>
    </source>
</evidence>
<keyword evidence="4" id="KW-0560">Oxidoreductase</keyword>
<dbReference type="Pfam" id="PF00107">
    <property type="entry name" value="ADH_zinc_N"/>
    <property type="match status" value="1"/>
</dbReference>
<evidence type="ECO:0000256" key="3">
    <source>
        <dbReference type="ARBA" id="ARBA00022833"/>
    </source>
</evidence>
<dbReference type="InterPro" id="IPR036291">
    <property type="entry name" value="NAD(P)-bd_dom_sf"/>
</dbReference>
<keyword evidence="2 6" id="KW-0479">Metal-binding</keyword>
<protein>
    <submittedName>
        <fullName evidence="8">Zn-dependent alcohol dehydrogenase</fullName>
    </submittedName>
</protein>
<dbReference type="Proteomes" id="UP000567293">
    <property type="component" value="Unassembled WGS sequence"/>
</dbReference>
<evidence type="ECO:0000259" key="7">
    <source>
        <dbReference type="SMART" id="SM00829"/>
    </source>
</evidence>
<keyword evidence="5" id="KW-0520">NAD</keyword>
<evidence type="ECO:0000256" key="4">
    <source>
        <dbReference type="ARBA" id="ARBA00023002"/>
    </source>
</evidence>
<dbReference type="PANTHER" id="PTHR43880">
    <property type="entry name" value="ALCOHOL DEHYDROGENASE"/>
    <property type="match status" value="1"/>
</dbReference>
<dbReference type="EMBL" id="JACDQQ010001340">
    <property type="protein sequence ID" value="MBA0086067.1"/>
    <property type="molecule type" value="Genomic_DNA"/>
</dbReference>
<comment type="similarity">
    <text evidence="6">Belongs to the zinc-containing alcohol dehydrogenase family.</text>
</comment>
<organism evidence="8 9">
    <name type="scientific">Candidatus Acidiferrum panamense</name>
    <dbReference type="NCBI Taxonomy" id="2741543"/>
    <lineage>
        <taxon>Bacteria</taxon>
        <taxon>Pseudomonadati</taxon>
        <taxon>Acidobacteriota</taxon>
        <taxon>Terriglobia</taxon>
        <taxon>Candidatus Acidiferrales</taxon>
        <taxon>Candidatus Acidiferrum</taxon>
    </lineage>
</organism>
<dbReference type="SUPFAM" id="SSF51735">
    <property type="entry name" value="NAD(P)-binding Rossmann-fold domains"/>
    <property type="match status" value="1"/>
</dbReference>
<accession>A0A7V8NRN7</accession>
<dbReference type="InterPro" id="IPR011032">
    <property type="entry name" value="GroES-like_sf"/>
</dbReference>
<dbReference type="CDD" id="cd08279">
    <property type="entry name" value="Zn_ADH_class_III"/>
    <property type="match status" value="1"/>
</dbReference>
<dbReference type="GO" id="GO:0051903">
    <property type="term" value="F:S-(hydroxymethyl)glutathione dehydrogenase [NAD(P)+] activity"/>
    <property type="evidence" value="ECO:0007669"/>
    <property type="project" value="TreeGrafter"/>
</dbReference>
<keyword evidence="9" id="KW-1185">Reference proteome</keyword>
<dbReference type="InterPro" id="IPR013149">
    <property type="entry name" value="ADH-like_C"/>
</dbReference>
<evidence type="ECO:0000256" key="1">
    <source>
        <dbReference type="ARBA" id="ARBA00001947"/>
    </source>
</evidence>
<dbReference type="PROSITE" id="PS00059">
    <property type="entry name" value="ADH_ZINC"/>
    <property type="match status" value="1"/>
</dbReference>
<dbReference type="InterPro" id="IPR013154">
    <property type="entry name" value="ADH-like_N"/>
</dbReference>
<dbReference type="InterPro" id="IPR002328">
    <property type="entry name" value="ADH_Zn_CS"/>
</dbReference>
<evidence type="ECO:0000313" key="9">
    <source>
        <dbReference type="Proteomes" id="UP000567293"/>
    </source>
</evidence>
<dbReference type="GO" id="GO:0046294">
    <property type="term" value="P:formaldehyde catabolic process"/>
    <property type="evidence" value="ECO:0007669"/>
    <property type="project" value="TreeGrafter"/>
</dbReference>
<dbReference type="SMART" id="SM00829">
    <property type="entry name" value="PKS_ER"/>
    <property type="match status" value="1"/>
</dbReference>
<dbReference type="Gene3D" id="3.40.50.720">
    <property type="entry name" value="NAD(P)-binding Rossmann-like Domain"/>
    <property type="match status" value="1"/>
</dbReference>